<organism evidence="2 3">
    <name type="scientific">Lithospermum erythrorhizon</name>
    <name type="common">Purple gromwell</name>
    <name type="synonym">Lithospermum officinale var. erythrorhizon</name>
    <dbReference type="NCBI Taxonomy" id="34254"/>
    <lineage>
        <taxon>Eukaryota</taxon>
        <taxon>Viridiplantae</taxon>
        <taxon>Streptophyta</taxon>
        <taxon>Embryophyta</taxon>
        <taxon>Tracheophyta</taxon>
        <taxon>Spermatophyta</taxon>
        <taxon>Magnoliopsida</taxon>
        <taxon>eudicotyledons</taxon>
        <taxon>Gunneridae</taxon>
        <taxon>Pentapetalae</taxon>
        <taxon>asterids</taxon>
        <taxon>lamiids</taxon>
        <taxon>Boraginales</taxon>
        <taxon>Boraginaceae</taxon>
        <taxon>Boraginoideae</taxon>
        <taxon>Lithospermeae</taxon>
        <taxon>Lithospermum</taxon>
    </lineage>
</organism>
<evidence type="ECO:0000256" key="1">
    <source>
        <dbReference type="SAM" id="Phobius"/>
    </source>
</evidence>
<reference evidence="2 3" key="1">
    <citation type="submission" date="2024-01" db="EMBL/GenBank/DDBJ databases">
        <title>The complete chloroplast genome sequence of Lithospermum erythrorhizon: insights into the phylogenetic relationship among Boraginaceae species and the maternal lineages of purple gromwells.</title>
        <authorList>
            <person name="Okada T."/>
            <person name="Watanabe K."/>
        </authorList>
    </citation>
    <scope>NUCLEOTIDE SEQUENCE [LARGE SCALE GENOMIC DNA]</scope>
</reference>
<keyword evidence="1" id="KW-0812">Transmembrane</keyword>
<accession>A0AAV3PWM6</accession>
<sequence>MEGVLDGKMQLVVEEWGGNALSPPVVDSTSPTVGTVSFPPVGDGPLRLPMWLMRIVLLEFWTSQMMVMIANLKRNRRNPPLNPFLLLLWATVQIPGVVVGGCYGRAIGVPGWRLQRWQSDAWAAKGHVHRVCLLVVVLSLTAQNHPKSAPPRPGFDAPGAGVAASTAGVKDKLNFADVLKDNRIVGNGLPLQEYDLMDNDDDVVLDASDEIVGNQ</sequence>
<proteinExistence type="predicted"/>
<evidence type="ECO:0000313" key="2">
    <source>
        <dbReference type="EMBL" id="GAA0154623.1"/>
    </source>
</evidence>
<feature type="transmembrane region" description="Helical" evidence="1">
    <location>
        <begin position="51"/>
        <end position="72"/>
    </location>
</feature>
<dbReference type="AlphaFoldDB" id="A0AAV3PWM6"/>
<gene>
    <name evidence="2" type="ORF">LIER_43283</name>
</gene>
<comment type="caution">
    <text evidence="2">The sequence shown here is derived from an EMBL/GenBank/DDBJ whole genome shotgun (WGS) entry which is preliminary data.</text>
</comment>
<name>A0AAV3PWM6_LITER</name>
<keyword evidence="3" id="KW-1185">Reference proteome</keyword>
<keyword evidence="1" id="KW-1133">Transmembrane helix</keyword>
<dbReference type="EMBL" id="BAABME010033975">
    <property type="protein sequence ID" value="GAA0154623.1"/>
    <property type="molecule type" value="Genomic_DNA"/>
</dbReference>
<protein>
    <submittedName>
        <fullName evidence="2">Uncharacterized protein</fullName>
    </submittedName>
</protein>
<dbReference type="Proteomes" id="UP001454036">
    <property type="component" value="Unassembled WGS sequence"/>
</dbReference>
<evidence type="ECO:0000313" key="3">
    <source>
        <dbReference type="Proteomes" id="UP001454036"/>
    </source>
</evidence>
<feature type="transmembrane region" description="Helical" evidence="1">
    <location>
        <begin position="84"/>
        <end position="106"/>
    </location>
</feature>
<keyword evidence="1" id="KW-0472">Membrane</keyword>